<feature type="domain" description="F-box" evidence="2">
    <location>
        <begin position="6"/>
        <end position="60"/>
    </location>
</feature>
<evidence type="ECO:0000259" key="2">
    <source>
        <dbReference type="PROSITE" id="PS50181"/>
    </source>
</evidence>
<dbReference type="InterPro" id="IPR036047">
    <property type="entry name" value="F-box-like_dom_sf"/>
</dbReference>
<reference evidence="3 4" key="1">
    <citation type="submission" date="2024-10" db="EMBL/GenBank/DDBJ databases">
        <title>Updated reference genomes for cyclostephanoid diatoms.</title>
        <authorList>
            <person name="Roberts W.R."/>
            <person name="Alverson A.J."/>
        </authorList>
    </citation>
    <scope>NUCLEOTIDE SEQUENCE [LARGE SCALE GENOMIC DNA]</scope>
    <source>
        <strain evidence="3 4">AJA228-03</strain>
    </source>
</reference>
<sequence length="577" mass="64340">MSLKSPLSLVSFPRELHLNILTYLRATDLSSLQQTSRCFNNRDLIAEVIVHCAHVVYPSDLTVGFDTPIVSGEVTSVAVAVKKGTKKTNGEQTVTSASTVITIAQKVYTYEMLRNMEMLVVARVLSRPEPPVHERTSCFYVSKSWCRAALRWLEVQEEERKEQEERRRAANEAKSAIFATLKGGKGGRGKSNGSSGKKKLSRKEQKQRDRRMSDSMPPWSNINDDLVCEHGSLKQCSSKSARARRRVMDKQAWKVLKKLYPDSVQLEGSAVCLMCAADAETAKKAECDKKEEEKADRKKPLSCPLVRGFYTRGSKGYPLNCVVPAGLDATLCCPLMPGVYCALPRSWCFRWRKYIKTGEGGFPPPPDGSEVLCEAHDLPLIPPHLESFLMGETSLLFAVHSATRVENIIASIPVGAGAATSSNSRSNSDAATFQALRAAGLSESELHVQRVAMARLEEDMRRAHIHHIHQPREDSESMAPQQQDRTLANEQLDRENRIVLEILTDDEITALEGYWPRCHFGTYALRFAIVEDSSSCCGMEVQWGTAPCRECDPSSRSMTKVVVRNRLQKRGYTAGLR</sequence>
<accession>A0ABD3RQU6</accession>
<dbReference type="SUPFAM" id="SSF81383">
    <property type="entry name" value="F-box domain"/>
    <property type="match status" value="1"/>
</dbReference>
<feature type="compositionally biased region" description="Basic and acidic residues" evidence="1">
    <location>
        <begin position="202"/>
        <end position="213"/>
    </location>
</feature>
<keyword evidence="4" id="KW-1185">Reference proteome</keyword>
<comment type="caution">
    <text evidence="3">The sequence shown here is derived from an EMBL/GenBank/DDBJ whole genome shotgun (WGS) entry which is preliminary data.</text>
</comment>
<gene>
    <name evidence="3" type="ORF">ACHAXA_010004</name>
</gene>
<evidence type="ECO:0000313" key="3">
    <source>
        <dbReference type="EMBL" id="KAL3815322.1"/>
    </source>
</evidence>
<proteinExistence type="predicted"/>
<evidence type="ECO:0000256" key="1">
    <source>
        <dbReference type="SAM" id="MobiDB-lite"/>
    </source>
</evidence>
<dbReference type="InterPro" id="IPR001810">
    <property type="entry name" value="F-box_dom"/>
</dbReference>
<organism evidence="3 4">
    <name type="scientific">Cyclostephanos tholiformis</name>
    <dbReference type="NCBI Taxonomy" id="382380"/>
    <lineage>
        <taxon>Eukaryota</taxon>
        <taxon>Sar</taxon>
        <taxon>Stramenopiles</taxon>
        <taxon>Ochrophyta</taxon>
        <taxon>Bacillariophyta</taxon>
        <taxon>Coscinodiscophyceae</taxon>
        <taxon>Thalassiosirophycidae</taxon>
        <taxon>Stephanodiscales</taxon>
        <taxon>Stephanodiscaceae</taxon>
        <taxon>Cyclostephanos</taxon>
    </lineage>
</organism>
<evidence type="ECO:0000313" key="4">
    <source>
        <dbReference type="Proteomes" id="UP001530377"/>
    </source>
</evidence>
<dbReference type="Proteomes" id="UP001530377">
    <property type="component" value="Unassembled WGS sequence"/>
</dbReference>
<feature type="region of interest" description="Disordered" evidence="1">
    <location>
        <begin position="180"/>
        <end position="220"/>
    </location>
</feature>
<protein>
    <recommendedName>
        <fullName evidence="2">F-box domain-containing protein</fullName>
    </recommendedName>
</protein>
<dbReference type="EMBL" id="JALLPB020000204">
    <property type="protein sequence ID" value="KAL3815322.1"/>
    <property type="molecule type" value="Genomic_DNA"/>
</dbReference>
<name>A0ABD3RQU6_9STRA</name>
<dbReference type="PROSITE" id="PS50181">
    <property type="entry name" value="FBOX"/>
    <property type="match status" value="1"/>
</dbReference>
<dbReference type="AlphaFoldDB" id="A0ABD3RQU6"/>